<gene>
    <name evidence="2" type="ORF">QJS10_CPA09g00119</name>
</gene>
<reference evidence="2" key="1">
    <citation type="journal article" date="2023" name="Nat. Commun.">
        <title>Diploid and tetraploid genomes of Acorus and the evolution of monocots.</title>
        <authorList>
            <person name="Ma L."/>
            <person name="Liu K.W."/>
            <person name="Li Z."/>
            <person name="Hsiao Y.Y."/>
            <person name="Qi Y."/>
            <person name="Fu T."/>
            <person name="Tang G.D."/>
            <person name="Zhang D."/>
            <person name="Sun W.H."/>
            <person name="Liu D.K."/>
            <person name="Li Y."/>
            <person name="Chen G.Z."/>
            <person name="Liu X.D."/>
            <person name="Liao X.Y."/>
            <person name="Jiang Y.T."/>
            <person name="Yu X."/>
            <person name="Hao Y."/>
            <person name="Huang J."/>
            <person name="Zhao X.W."/>
            <person name="Ke S."/>
            <person name="Chen Y.Y."/>
            <person name="Wu W.L."/>
            <person name="Hsu J.L."/>
            <person name="Lin Y.F."/>
            <person name="Huang M.D."/>
            <person name="Li C.Y."/>
            <person name="Huang L."/>
            <person name="Wang Z.W."/>
            <person name="Zhao X."/>
            <person name="Zhong W.Y."/>
            <person name="Peng D.H."/>
            <person name="Ahmad S."/>
            <person name="Lan S."/>
            <person name="Zhang J.S."/>
            <person name="Tsai W.C."/>
            <person name="Van de Peer Y."/>
            <person name="Liu Z.J."/>
        </authorList>
    </citation>
    <scope>NUCLEOTIDE SEQUENCE</scope>
    <source>
        <strain evidence="2">CP</strain>
    </source>
</reference>
<proteinExistence type="predicted"/>
<dbReference type="AlphaFoldDB" id="A0AAV9E622"/>
<dbReference type="EMBL" id="JAUJYO010000009">
    <property type="protein sequence ID" value="KAK1308319.1"/>
    <property type="molecule type" value="Genomic_DNA"/>
</dbReference>
<dbReference type="InterPro" id="IPR057202">
    <property type="entry name" value="DUF7880"/>
</dbReference>
<protein>
    <recommendedName>
        <fullName evidence="1">DUF7880 domain-containing protein</fullName>
    </recommendedName>
</protein>
<evidence type="ECO:0000259" key="1">
    <source>
        <dbReference type="Pfam" id="PF25306"/>
    </source>
</evidence>
<organism evidence="2 3">
    <name type="scientific">Acorus calamus</name>
    <name type="common">Sweet flag</name>
    <dbReference type="NCBI Taxonomy" id="4465"/>
    <lineage>
        <taxon>Eukaryota</taxon>
        <taxon>Viridiplantae</taxon>
        <taxon>Streptophyta</taxon>
        <taxon>Embryophyta</taxon>
        <taxon>Tracheophyta</taxon>
        <taxon>Spermatophyta</taxon>
        <taxon>Magnoliopsida</taxon>
        <taxon>Liliopsida</taxon>
        <taxon>Acoraceae</taxon>
        <taxon>Acorus</taxon>
    </lineage>
</organism>
<dbReference type="PANTHER" id="PTHR36014">
    <property type="entry name" value="OS03G0176600 PROTEIN"/>
    <property type="match status" value="1"/>
</dbReference>
<feature type="domain" description="DUF7880" evidence="1">
    <location>
        <begin position="90"/>
        <end position="215"/>
    </location>
</feature>
<accession>A0AAV9E622</accession>
<dbReference type="Proteomes" id="UP001180020">
    <property type="component" value="Unassembled WGS sequence"/>
</dbReference>
<reference evidence="2" key="2">
    <citation type="submission" date="2023-06" db="EMBL/GenBank/DDBJ databases">
        <authorList>
            <person name="Ma L."/>
            <person name="Liu K.-W."/>
            <person name="Li Z."/>
            <person name="Hsiao Y.-Y."/>
            <person name="Qi Y."/>
            <person name="Fu T."/>
            <person name="Tang G."/>
            <person name="Zhang D."/>
            <person name="Sun W.-H."/>
            <person name="Liu D.-K."/>
            <person name="Li Y."/>
            <person name="Chen G.-Z."/>
            <person name="Liu X.-D."/>
            <person name="Liao X.-Y."/>
            <person name="Jiang Y.-T."/>
            <person name="Yu X."/>
            <person name="Hao Y."/>
            <person name="Huang J."/>
            <person name="Zhao X.-W."/>
            <person name="Ke S."/>
            <person name="Chen Y.-Y."/>
            <person name="Wu W.-L."/>
            <person name="Hsu J.-L."/>
            <person name="Lin Y.-F."/>
            <person name="Huang M.-D."/>
            <person name="Li C.-Y."/>
            <person name="Huang L."/>
            <person name="Wang Z.-W."/>
            <person name="Zhao X."/>
            <person name="Zhong W.-Y."/>
            <person name="Peng D.-H."/>
            <person name="Ahmad S."/>
            <person name="Lan S."/>
            <person name="Zhang J.-S."/>
            <person name="Tsai W.-C."/>
            <person name="Van De Peer Y."/>
            <person name="Liu Z.-J."/>
        </authorList>
    </citation>
    <scope>NUCLEOTIDE SEQUENCE</scope>
    <source>
        <strain evidence="2">CP</strain>
        <tissue evidence="2">Leaves</tissue>
    </source>
</reference>
<evidence type="ECO:0000313" key="3">
    <source>
        <dbReference type="Proteomes" id="UP001180020"/>
    </source>
</evidence>
<name>A0AAV9E622_ACOCL</name>
<dbReference type="PANTHER" id="PTHR36014:SF1">
    <property type="entry name" value="OS03G0176700 PROTEIN"/>
    <property type="match status" value="1"/>
</dbReference>
<dbReference type="Pfam" id="PF25306">
    <property type="entry name" value="DUF7880"/>
    <property type="match status" value="1"/>
</dbReference>
<keyword evidence="3" id="KW-1185">Reference proteome</keyword>
<comment type="caution">
    <text evidence="2">The sequence shown here is derived from an EMBL/GenBank/DDBJ whole genome shotgun (WGS) entry which is preliminary data.</text>
</comment>
<evidence type="ECO:0000313" key="2">
    <source>
        <dbReference type="EMBL" id="KAK1308319.1"/>
    </source>
</evidence>
<sequence>MASISPCVHVNANISRGATHLRRLSRRSNYGALTRTRYSVSASLPLERTANQRRRSVSAAILLLHCFSYPNYAVAGSPFDKYVKRKKLEPLETYVPAVLLSQLQFQDLENSLEVEVPQYDVCRSLLRSGPAASLRLNIRAVAQYASDDGKGKVASDAVDQCLSALEDLDSQLLRALRKDPNASVKSMKAKMDVALGALDSLLQTVPPTVLEKGRVIADIYRTPTTPEVESRPEELDPDLKQLDAIL</sequence>